<gene>
    <name evidence="1" type="ORF">CAUPRSCDRAFT_10535</name>
</gene>
<proteinExistence type="predicted"/>
<reference evidence="2" key="1">
    <citation type="journal article" date="2018" name="Nat. Microbiol.">
        <title>Leveraging single-cell genomics to expand the fungal tree of life.</title>
        <authorList>
            <person name="Ahrendt S.R."/>
            <person name="Quandt C.A."/>
            <person name="Ciobanu D."/>
            <person name="Clum A."/>
            <person name="Salamov A."/>
            <person name="Andreopoulos B."/>
            <person name="Cheng J.F."/>
            <person name="Woyke T."/>
            <person name="Pelin A."/>
            <person name="Henrissat B."/>
            <person name="Reynolds N.K."/>
            <person name="Benny G.L."/>
            <person name="Smith M.E."/>
            <person name="James T.Y."/>
            <person name="Grigoriev I.V."/>
        </authorList>
    </citation>
    <scope>NUCLEOTIDE SEQUENCE [LARGE SCALE GENOMIC DNA]</scope>
    <source>
        <strain evidence="2">ATCC 52028</strain>
    </source>
</reference>
<evidence type="ECO:0000313" key="1">
    <source>
        <dbReference type="EMBL" id="RKO97815.1"/>
    </source>
</evidence>
<dbReference type="EMBL" id="ML009161">
    <property type="protein sequence ID" value="RKO97815.1"/>
    <property type="molecule type" value="Genomic_DNA"/>
</dbReference>
<dbReference type="Proteomes" id="UP000268535">
    <property type="component" value="Unassembled WGS sequence"/>
</dbReference>
<organism evidence="1 2">
    <name type="scientific">Caulochytrium protostelioides</name>
    <dbReference type="NCBI Taxonomy" id="1555241"/>
    <lineage>
        <taxon>Eukaryota</taxon>
        <taxon>Fungi</taxon>
        <taxon>Fungi incertae sedis</taxon>
        <taxon>Chytridiomycota</taxon>
        <taxon>Chytridiomycota incertae sedis</taxon>
        <taxon>Chytridiomycetes</taxon>
        <taxon>Caulochytriales</taxon>
        <taxon>Caulochytriaceae</taxon>
        <taxon>Caulochytrium</taxon>
    </lineage>
</organism>
<sequence length="191" mass="21255">MAAFPACVTAVQEYLCSSVWPSCTSMAFACQSTCDNVMKHCGAEAPGSPFVTMGLTVDQITQLSQCTANMPTSNCIDSTPKIEAALQEQHQCPSPFHYRPTIYEELNDYSAAFDDGKVQRPVCIGSCCMECATVGLWPEGKTSYNKRVQIFLHLASLPFWLTCLIYELMRPNRSQRCTQSFLIVMITGHRR</sequence>
<name>A0A4P9WZ16_9FUNG</name>
<accession>A0A4P9WZ16</accession>
<protein>
    <recommendedName>
        <fullName evidence="3">FZ domain-containing protein</fullName>
    </recommendedName>
</protein>
<evidence type="ECO:0008006" key="3">
    <source>
        <dbReference type="Google" id="ProtNLM"/>
    </source>
</evidence>
<evidence type="ECO:0000313" key="2">
    <source>
        <dbReference type="Proteomes" id="UP000268535"/>
    </source>
</evidence>
<dbReference type="AlphaFoldDB" id="A0A4P9WZ16"/>